<dbReference type="Gene3D" id="1.10.260.40">
    <property type="entry name" value="lambda repressor-like DNA-binding domains"/>
    <property type="match status" value="1"/>
</dbReference>
<evidence type="ECO:0000256" key="7">
    <source>
        <dbReference type="ARBA" id="ARBA00023242"/>
    </source>
</evidence>
<dbReference type="GO" id="GO:0000981">
    <property type="term" value="F:DNA-binding transcription factor activity, RNA polymerase II-specific"/>
    <property type="evidence" value="ECO:0007669"/>
    <property type="project" value="TreeGrafter"/>
</dbReference>
<protein>
    <recommendedName>
        <fullName evidence="9">CUT domain-containing protein</fullName>
    </recommendedName>
</protein>
<dbReference type="InterPro" id="IPR051649">
    <property type="entry name" value="CUT_Homeobox"/>
</dbReference>
<comment type="caution">
    <text evidence="10">The sequence shown here is derived from an EMBL/GenBank/DDBJ whole genome shotgun (WGS) entry which is preliminary data.</text>
</comment>
<dbReference type="PANTHER" id="PTHR14057">
    <property type="entry name" value="TRANSCRIPTION FACTOR ONECUT"/>
    <property type="match status" value="1"/>
</dbReference>
<dbReference type="FunFam" id="1.10.260.40:FF:000005">
    <property type="entry name" value="One cut domain family member"/>
    <property type="match status" value="1"/>
</dbReference>
<name>A0AAV6UDP9_9ARAC</name>
<dbReference type="AlphaFoldDB" id="A0AAV6UDP9"/>
<dbReference type="PANTHER" id="PTHR14057:SF47">
    <property type="entry name" value="HOMEOBOX PROTEIN ONECUT"/>
    <property type="match status" value="1"/>
</dbReference>
<feature type="region of interest" description="Disordered" evidence="8">
    <location>
        <begin position="1"/>
        <end position="28"/>
    </location>
</feature>
<dbReference type="EMBL" id="JAFNEN010000492">
    <property type="protein sequence ID" value="KAG8181869.1"/>
    <property type="molecule type" value="Genomic_DNA"/>
</dbReference>
<feature type="region of interest" description="Disordered" evidence="8">
    <location>
        <begin position="235"/>
        <end position="310"/>
    </location>
</feature>
<evidence type="ECO:0000259" key="9">
    <source>
        <dbReference type="PROSITE" id="PS51042"/>
    </source>
</evidence>
<keyword evidence="5" id="KW-0371">Homeobox</keyword>
<dbReference type="GO" id="GO:0000978">
    <property type="term" value="F:RNA polymerase II cis-regulatory region sequence-specific DNA binding"/>
    <property type="evidence" value="ECO:0007669"/>
    <property type="project" value="TreeGrafter"/>
</dbReference>
<evidence type="ECO:0000256" key="5">
    <source>
        <dbReference type="ARBA" id="ARBA00023155"/>
    </source>
</evidence>
<comment type="subcellular location">
    <subcellularLocation>
        <location evidence="1">Nucleus</location>
    </subcellularLocation>
</comment>
<evidence type="ECO:0000256" key="6">
    <source>
        <dbReference type="ARBA" id="ARBA00023163"/>
    </source>
</evidence>
<feature type="region of interest" description="Disordered" evidence="8">
    <location>
        <begin position="75"/>
        <end position="113"/>
    </location>
</feature>
<evidence type="ECO:0000256" key="3">
    <source>
        <dbReference type="ARBA" id="ARBA00023015"/>
    </source>
</evidence>
<feature type="compositionally biased region" description="Polar residues" evidence="8">
    <location>
        <begin position="235"/>
        <end position="260"/>
    </location>
</feature>
<keyword evidence="3" id="KW-0805">Transcription regulation</keyword>
<comment type="similarity">
    <text evidence="2">Belongs to the CUT homeobox family.</text>
</comment>
<keyword evidence="6" id="KW-0804">Transcription</keyword>
<feature type="domain" description="CUT" evidence="9">
    <location>
        <begin position="391"/>
        <end position="477"/>
    </location>
</feature>
<keyword evidence="7" id="KW-0539">Nucleus</keyword>
<evidence type="ECO:0000256" key="4">
    <source>
        <dbReference type="ARBA" id="ARBA00023125"/>
    </source>
</evidence>
<evidence type="ECO:0000313" key="10">
    <source>
        <dbReference type="EMBL" id="KAG8181869.1"/>
    </source>
</evidence>
<proteinExistence type="inferred from homology"/>
<reference evidence="10 11" key="1">
    <citation type="journal article" date="2022" name="Nat. Ecol. Evol.">
        <title>A masculinizing supergene underlies an exaggerated male reproductive morph in a spider.</title>
        <authorList>
            <person name="Hendrickx F."/>
            <person name="De Corte Z."/>
            <person name="Sonet G."/>
            <person name="Van Belleghem S.M."/>
            <person name="Kostlbacher S."/>
            <person name="Vangestel C."/>
        </authorList>
    </citation>
    <scope>NUCLEOTIDE SEQUENCE [LARGE SCALE GENOMIC DNA]</scope>
    <source>
        <strain evidence="10">W744_W776</strain>
    </source>
</reference>
<dbReference type="SMART" id="SM01109">
    <property type="entry name" value="CUT"/>
    <property type="match status" value="1"/>
</dbReference>
<evidence type="ECO:0000256" key="8">
    <source>
        <dbReference type="SAM" id="MobiDB-lite"/>
    </source>
</evidence>
<dbReference type="GO" id="GO:0005634">
    <property type="term" value="C:nucleus"/>
    <property type="evidence" value="ECO:0007669"/>
    <property type="project" value="UniProtKB-SubCell"/>
</dbReference>
<keyword evidence="11" id="KW-1185">Reference proteome</keyword>
<dbReference type="Pfam" id="PF02376">
    <property type="entry name" value="CUT"/>
    <property type="match status" value="1"/>
</dbReference>
<evidence type="ECO:0000313" key="11">
    <source>
        <dbReference type="Proteomes" id="UP000827092"/>
    </source>
</evidence>
<evidence type="ECO:0000256" key="1">
    <source>
        <dbReference type="ARBA" id="ARBA00004123"/>
    </source>
</evidence>
<organism evidence="10 11">
    <name type="scientific">Oedothorax gibbosus</name>
    <dbReference type="NCBI Taxonomy" id="931172"/>
    <lineage>
        <taxon>Eukaryota</taxon>
        <taxon>Metazoa</taxon>
        <taxon>Ecdysozoa</taxon>
        <taxon>Arthropoda</taxon>
        <taxon>Chelicerata</taxon>
        <taxon>Arachnida</taxon>
        <taxon>Araneae</taxon>
        <taxon>Araneomorphae</taxon>
        <taxon>Entelegynae</taxon>
        <taxon>Araneoidea</taxon>
        <taxon>Linyphiidae</taxon>
        <taxon>Erigoninae</taxon>
        <taxon>Oedothorax</taxon>
    </lineage>
</organism>
<dbReference type="InterPro" id="IPR010982">
    <property type="entry name" value="Lambda_DNA-bd_dom_sf"/>
</dbReference>
<dbReference type="PROSITE" id="PS51042">
    <property type="entry name" value="CUT"/>
    <property type="match status" value="1"/>
</dbReference>
<dbReference type="Proteomes" id="UP000827092">
    <property type="component" value="Unassembled WGS sequence"/>
</dbReference>
<accession>A0AAV6UDP9</accession>
<dbReference type="SUPFAM" id="SSF47413">
    <property type="entry name" value="lambda repressor-like DNA-binding domains"/>
    <property type="match status" value="1"/>
</dbReference>
<sequence>MESGGGGNDNKKLMKGGGGVARAHARKGARGWRYRAPGAVRRCIRGSNYGGHSADLSLARISSGMNEDMAELVGSERISRVENGSPPLEPIPRDSDDDEEPGVDPVEPGVDLLSRSDSEEVGGALIEAADFRALSDGAGYAGLNGRISPGFSTASSYATLTPLQPLPPISTMSDKFSHYHHGNVSGSFTLMQNNLGMNFQYDKLGAMSVMNMSPTLGVSHASAVSMLAANGLGSQSIPSPPYSQNGIHTPEKSLSPTGFDSYSHRDLGSPQSPALHTPTSMMQTLNGLNVPSSPPPAQMPSPPSKPSPPTMTVPVVSLAPSAALNVALSLASALPVPVHVTVQTAAPATTNNNQATTNQQQQPATQQVVVAAPVLAAPTTKTVMVAVSPQSAKSDEVEEINTKELAQRISAELKRYSIPQAIFAQRVLCRSQGTLSDLLRNPKPWSKLKSGRETFRRMYKWLEEPEFQRMSALRLAGKTPFADGLTCLIAFGFSSYLAIAFDGILKLVCNHVIYMD</sequence>
<dbReference type="InterPro" id="IPR003350">
    <property type="entry name" value="CUT_dom"/>
</dbReference>
<gene>
    <name evidence="10" type="ORF">JTE90_023607</name>
</gene>
<feature type="compositionally biased region" description="Polar residues" evidence="8">
    <location>
        <begin position="269"/>
        <end position="289"/>
    </location>
</feature>
<feature type="compositionally biased region" description="Pro residues" evidence="8">
    <location>
        <begin position="292"/>
        <end position="310"/>
    </location>
</feature>
<evidence type="ECO:0000256" key="2">
    <source>
        <dbReference type="ARBA" id="ARBA00008190"/>
    </source>
</evidence>
<keyword evidence="4" id="KW-0238">DNA-binding</keyword>